<evidence type="ECO:0000256" key="7">
    <source>
        <dbReference type="ARBA" id="ARBA00022692"/>
    </source>
</evidence>
<keyword evidence="9" id="KW-0809">Transit peptide</keyword>
<keyword evidence="10" id="KW-0249">Electron transport</keyword>
<dbReference type="Proteomes" id="UP001620626">
    <property type="component" value="Unassembled WGS sequence"/>
</dbReference>
<evidence type="ECO:0000256" key="13">
    <source>
        <dbReference type="ARBA" id="ARBA00023136"/>
    </source>
</evidence>
<evidence type="ECO:0000256" key="11">
    <source>
        <dbReference type="ARBA" id="ARBA00022989"/>
    </source>
</evidence>
<keyword evidence="5" id="KW-0813">Transport</keyword>
<evidence type="ECO:0000256" key="6">
    <source>
        <dbReference type="ARBA" id="ARBA00022660"/>
    </source>
</evidence>
<keyword evidence="7" id="KW-0812">Transmembrane</keyword>
<comment type="similarity">
    <text evidence="3">Belongs to the complex I NDUFB11 subunit family.</text>
</comment>
<sequence length="198" mass="23364">MNICALKCCLTPPIAHRSHSVAFPPFVRRFASHEHGHDDNKPHPIDDPDIPRQPDMYRPGSDSFAYENPWPMLNKGRLDWLFNDGWRRPLAADQGGHMRRQWIYFKCIPRDEHKDWKKWHGTMPIFATGCFVFLTFVWQYCNSDWPSAKEWALREAHFELVRRERAGLPLISPDLIERSRVEATLPAEEELRDFDILI</sequence>
<accession>A0ABD2IQT6</accession>
<keyword evidence="13" id="KW-0472">Membrane</keyword>
<keyword evidence="6" id="KW-0679">Respiratory chain</keyword>
<evidence type="ECO:0000256" key="10">
    <source>
        <dbReference type="ARBA" id="ARBA00022982"/>
    </source>
</evidence>
<evidence type="ECO:0000256" key="5">
    <source>
        <dbReference type="ARBA" id="ARBA00022448"/>
    </source>
</evidence>
<protein>
    <recommendedName>
        <fullName evidence="4">NADH dehydrogenase [ubiquinone] 1 beta subcomplex subunit 11, mitochondrial</fullName>
    </recommendedName>
    <alternativeName>
        <fullName evidence="15">Complex I-ESSS</fullName>
    </alternativeName>
    <alternativeName>
        <fullName evidence="14">NADH-ubiquinone oxidoreductase ESSS subunit</fullName>
    </alternativeName>
</protein>
<evidence type="ECO:0000313" key="17">
    <source>
        <dbReference type="EMBL" id="KAL3082387.1"/>
    </source>
</evidence>
<comment type="caution">
    <text evidence="17">The sequence shown here is derived from an EMBL/GenBank/DDBJ whole genome shotgun (WGS) entry which is preliminary data.</text>
</comment>
<evidence type="ECO:0000256" key="1">
    <source>
        <dbReference type="ARBA" id="ARBA00003195"/>
    </source>
</evidence>
<keyword evidence="11" id="KW-1133">Transmembrane helix</keyword>
<evidence type="ECO:0000256" key="12">
    <source>
        <dbReference type="ARBA" id="ARBA00023128"/>
    </source>
</evidence>
<keyword evidence="12" id="KW-0496">Mitochondrion</keyword>
<evidence type="ECO:0000313" key="18">
    <source>
        <dbReference type="Proteomes" id="UP001620626"/>
    </source>
</evidence>
<dbReference type="AlphaFoldDB" id="A0ABD2IQT6"/>
<dbReference type="PANTHER" id="PTHR13327">
    <property type="entry name" value="NADH-UBIQUINONE OXIDOREDUCTASE ESSS SUBUNIT, MITOCHONDRIAL PRECURSOR"/>
    <property type="match status" value="1"/>
</dbReference>
<comment type="function">
    <text evidence="1">Accessory subunit of the mitochondrial membrane respiratory chain NADH dehydrogenase (Complex I), that is believed not to be involved in catalysis. Complex I functions in the transfer of electrons from NADH to the respiratory chain. The immediate electron acceptor for the enzyme is believed to be ubiquinone.</text>
</comment>
<reference evidence="17 18" key="1">
    <citation type="submission" date="2024-10" db="EMBL/GenBank/DDBJ databases">
        <authorList>
            <person name="Kim D."/>
        </authorList>
    </citation>
    <scope>NUCLEOTIDE SEQUENCE [LARGE SCALE GENOMIC DNA]</scope>
    <source>
        <strain evidence="17">BH-2024</strain>
    </source>
</reference>
<evidence type="ECO:0000256" key="4">
    <source>
        <dbReference type="ARBA" id="ARBA00018632"/>
    </source>
</evidence>
<evidence type="ECO:0000256" key="14">
    <source>
        <dbReference type="ARBA" id="ARBA00030753"/>
    </source>
</evidence>
<name>A0ABD2IQT6_9BILA</name>
<dbReference type="PANTHER" id="PTHR13327:SF0">
    <property type="entry name" value="NADH DEHYDROGENASE [UBIQUINONE] 1 BETA SUBCOMPLEX SUBUNIT 11, MITOCHONDRIAL"/>
    <property type="match status" value="1"/>
</dbReference>
<proteinExistence type="inferred from homology"/>
<dbReference type="Pfam" id="PF10183">
    <property type="entry name" value="ESSS"/>
    <property type="match status" value="1"/>
</dbReference>
<evidence type="ECO:0000256" key="3">
    <source>
        <dbReference type="ARBA" id="ARBA00008915"/>
    </source>
</evidence>
<evidence type="ECO:0000256" key="15">
    <source>
        <dbReference type="ARBA" id="ARBA00031387"/>
    </source>
</evidence>
<gene>
    <name evidence="17" type="ORF">niasHT_038453</name>
</gene>
<keyword evidence="8" id="KW-0999">Mitochondrion inner membrane</keyword>
<dbReference type="EMBL" id="JBICBT010001110">
    <property type="protein sequence ID" value="KAL3082387.1"/>
    <property type="molecule type" value="Genomic_DNA"/>
</dbReference>
<evidence type="ECO:0000256" key="9">
    <source>
        <dbReference type="ARBA" id="ARBA00022946"/>
    </source>
</evidence>
<dbReference type="GO" id="GO:0005743">
    <property type="term" value="C:mitochondrial inner membrane"/>
    <property type="evidence" value="ECO:0007669"/>
    <property type="project" value="UniProtKB-SubCell"/>
</dbReference>
<evidence type="ECO:0000256" key="8">
    <source>
        <dbReference type="ARBA" id="ARBA00022792"/>
    </source>
</evidence>
<evidence type="ECO:0000256" key="2">
    <source>
        <dbReference type="ARBA" id="ARBA00004434"/>
    </source>
</evidence>
<evidence type="ECO:0000256" key="16">
    <source>
        <dbReference type="ARBA" id="ARBA00046528"/>
    </source>
</evidence>
<organism evidence="17 18">
    <name type="scientific">Heterodera trifolii</name>
    <dbReference type="NCBI Taxonomy" id="157864"/>
    <lineage>
        <taxon>Eukaryota</taxon>
        <taxon>Metazoa</taxon>
        <taxon>Ecdysozoa</taxon>
        <taxon>Nematoda</taxon>
        <taxon>Chromadorea</taxon>
        <taxon>Rhabditida</taxon>
        <taxon>Tylenchina</taxon>
        <taxon>Tylenchomorpha</taxon>
        <taxon>Tylenchoidea</taxon>
        <taxon>Heteroderidae</taxon>
        <taxon>Heteroderinae</taxon>
        <taxon>Heterodera</taxon>
    </lineage>
</organism>
<comment type="subunit">
    <text evidence="16">Complex I is composed of 45 different subunits. Interacts with BCAP31.</text>
</comment>
<dbReference type="InterPro" id="IPR019329">
    <property type="entry name" value="NADH_UbQ_OxRdtase_ESSS_su"/>
</dbReference>
<comment type="subcellular location">
    <subcellularLocation>
        <location evidence="2">Mitochondrion inner membrane</location>
        <topology evidence="2">Single-pass membrane protein</topology>
    </subcellularLocation>
</comment>
<keyword evidence="18" id="KW-1185">Reference proteome</keyword>